<reference evidence="1 2" key="1">
    <citation type="submission" date="2017-03" db="EMBL/GenBank/DDBJ databases">
        <title>Genome sequence of Clostridium thermoalcaliphilum DSM 7309.</title>
        <authorList>
            <person name="Poehlein A."/>
            <person name="Daniel R."/>
        </authorList>
    </citation>
    <scope>NUCLEOTIDE SEQUENCE [LARGE SCALE GENOMIC DNA]</scope>
    <source>
        <strain evidence="1 2">DSM 7309</strain>
    </source>
</reference>
<dbReference type="Proteomes" id="UP000190140">
    <property type="component" value="Unassembled WGS sequence"/>
</dbReference>
<gene>
    <name evidence="1" type="ORF">CLOTH_00940</name>
</gene>
<dbReference type="OrthoDB" id="1751721at2"/>
<keyword evidence="2" id="KW-1185">Reference proteome</keyword>
<accession>A0A1V4I9Z5</accession>
<sequence>MYKIEIIEDRKVILVTVGGYFNETQGKELLEEYKKTTKIYKLKQYSLILDPGGLKSSYEDIAPIIRNSFKTFIKSGFKNIIIIEKETFLDDMKLGKIEKKIFLSTVKIISTLEEALNIV</sequence>
<name>A0A1V4I9Z5_9FIRM</name>
<evidence type="ECO:0000313" key="2">
    <source>
        <dbReference type="Proteomes" id="UP000190140"/>
    </source>
</evidence>
<protein>
    <submittedName>
        <fullName evidence="1">Uncharacterized protein</fullName>
    </submittedName>
</protein>
<dbReference type="RefSeq" id="WP_079410127.1">
    <property type="nucleotide sequence ID" value="NZ_MZGW01000001.1"/>
</dbReference>
<dbReference type="EMBL" id="MZGW01000001">
    <property type="protein sequence ID" value="OPJ56812.1"/>
    <property type="molecule type" value="Genomic_DNA"/>
</dbReference>
<dbReference type="STRING" id="29349.CLOTH_00940"/>
<evidence type="ECO:0000313" key="1">
    <source>
        <dbReference type="EMBL" id="OPJ56812.1"/>
    </source>
</evidence>
<dbReference type="AlphaFoldDB" id="A0A1V4I9Z5"/>
<organism evidence="1 2">
    <name type="scientific">Alkalithermobacter paradoxus</name>
    <dbReference type="NCBI Taxonomy" id="29349"/>
    <lineage>
        <taxon>Bacteria</taxon>
        <taxon>Bacillati</taxon>
        <taxon>Bacillota</taxon>
        <taxon>Clostridia</taxon>
        <taxon>Peptostreptococcales</taxon>
        <taxon>Tepidibacteraceae</taxon>
        <taxon>Alkalithermobacter</taxon>
    </lineage>
</organism>
<comment type="caution">
    <text evidence="1">The sequence shown here is derived from an EMBL/GenBank/DDBJ whole genome shotgun (WGS) entry which is preliminary data.</text>
</comment>
<proteinExistence type="predicted"/>